<reference evidence="5 6" key="1">
    <citation type="submission" date="2020-08" db="EMBL/GenBank/DDBJ databases">
        <title>Genomic Encyclopedia of Type Strains, Phase IV (KMG-IV): sequencing the most valuable type-strain genomes for metagenomic binning, comparative biology and taxonomic classification.</title>
        <authorList>
            <person name="Goeker M."/>
        </authorList>
    </citation>
    <scope>NUCLEOTIDE SEQUENCE [LARGE SCALE GENOMIC DNA]</scope>
    <source>
        <strain evidence="5 6">DSM 13481</strain>
    </source>
</reference>
<dbReference type="EMBL" id="JACHEX010000001">
    <property type="protein sequence ID" value="MBB6062104.1"/>
    <property type="molecule type" value="Genomic_DNA"/>
</dbReference>
<proteinExistence type="inferred from homology"/>
<evidence type="ECO:0000313" key="5">
    <source>
        <dbReference type="EMBL" id="MBB6062104.1"/>
    </source>
</evidence>
<dbReference type="AlphaFoldDB" id="A0A841GLS3"/>
<dbReference type="CDD" id="cd00616">
    <property type="entry name" value="AHBA_syn"/>
    <property type="match status" value="1"/>
</dbReference>
<sequence>MKIPITKPYFSEDEYNEIKEALDSGWLVQGPKVKKFEELFSKYTGVKYAKATSSCTTALHLGLTVLGVEKGQDVIVPSFTYVATPNSVEYTKATPIFCDIDLRTYNLDPKKVKEIIEKNYIFKNNNLVNKKTGNILTTILTVHQFGLASDIIELNKIATKYNLKILEDGACAVGARINNVHVGNFGNMCAFSFHPRKSITTGEGGMIVTNNLKEAELIEALRSHGATLSDLQRHLKKGYLLPEFNLLGYNYRMTDIQGAIGIHQMKKLDLILNRKKEIAKIYLEELKDLKGFVLPFVPKNYEHGWQSFVCRIDNDVLNISIEKASEKRNKLMSELEDLGIATRQGTHASHTLGYYKNKYKLNDYDCINSYKADKLTISLPMYFEMTEYELSYVITNLKKVWKKIFSF</sequence>
<dbReference type="PANTHER" id="PTHR30244">
    <property type="entry name" value="TRANSAMINASE"/>
    <property type="match status" value="1"/>
</dbReference>
<comment type="similarity">
    <text evidence="3">Belongs to the DegT/DnrJ/EryC1 family.</text>
</comment>
<dbReference type="InterPro" id="IPR015422">
    <property type="entry name" value="PyrdxlP-dep_Trfase_small"/>
</dbReference>
<dbReference type="Proteomes" id="UP000555828">
    <property type="component" value="Unassembled WGS sequence"/>
</dbReference>
<feature type="coiled-coil region" evidence="4">
    <location>
        <begin position="314"/>
        <end position="341"/>
    </location>
</feature>
<gene>
    <name evidence="5" type="ORF">HNP65_000526</name>
</gene>
<keyword evidence="6" id="KW-1185">Reference proteome</keyword>
<dbReference type="SUPFAM" id="SSF53383">
    <property type="entry name" value="PLP-dependent transferases"/>
    <property type="match status" value="1"/>
</dbReference>
<evidence type="ECO:0000256" key="2">
    <source>
        <dbReference type="PIRSR" id="PIRSR000390-2"/>
    </source>
</evidence>
<comment type="caution">
    <text evidence="5">The sequence shown here is derived from an EMBL/GenBank/DDBJ whole genome shotgun (WGS) entry which is preliminary data.</text>
</comment>
<organism evidence="5 6">
    <name type="scientific">Thermosipho japonicus</name>
    <dbReference type="NCBI Taxonomy" id="90323"/>
    <lineage>
        <taxon>Bacteria</taxon>
        <taxon>Thermotogati</taxon>
        <taxon>Thermotogota</taxon>
        <taxon>Thermotogae</taxon>
        <taxon>Thermotogales</taxon>
        <taxon>Fervidobacteriaceae</taxon>
        <taxon>Thermosipho</taxon>
    </lineage>
</organism>
<dbReference type="PANTHER" id="PTHR30244:SF34">
    <property type="entry name" value="DTDP-4-AMINO-4,6-DIDEOXYGALACTOSE TRANSAMINASE"/>
    <property type="match status" value="1"/>
</dbReference>
<dbReference type="GO" id="GO:0030170">
    <property type="term" value="F:pyridoxal phosphate binding"/>
    <property type="evidence" value="ECO:0007669"/>
    <property type="project" value="TreeGrafter"/>
</dbReference>
<evidence type="ECO:0000256" key="4">
    <source>
        <dbReference type="SAM" id="Coils"/>
    </source>
</evidence>
<keyword evidence="4" id="KW-0175">Coiled coil</keyword>
<evidence type="ECO:0000256" key="1">
    <source>
        <dbReference type="PIRSR" id="PIRSR000390-1"/>
    </source>
</evidence>
<feature type="active site" description="Proton acceptor" evidence="1">
    <location>
        <position position="197"/>
    </location>
</feature>
<dbReference type="PIRSF" id="PIRSF000390">
    <property type="entry name" value="PLP_StrS"/>
    <property type="match status" value="1"/>
</dbReference>
<dbReference type="Gene3D" id="3.90.1150.10">
    <property type="entry name" value="Aspartate Aminotransferase, domain 1"/>
    <property type="match status" value="1"/>
</dbReference>
<dbReference type="InterPro" id="IPR000653">
    <property type="entry name" value="DegT/StrS_aminotransferase"/>
</dbReference>
<accession>A0A841GLS3</accession>
<dbReference type="InterPro" id="IPR015421">
    <property type="entry name" value="PyrdxlP-dep_Trfase_major"/>
</dbReference>
<dbReference type="InterPro" id="IPR015424">
    <property type="entry name" value="PyrdxlP-dep_Trfase"/>
</dbReference>
<dbReference type="GO" id="GO:0008483">
    <property type="term" value="F:transaminase activity"/>
    <property type="evidence" value="ECO:0007669"/>
    <property type="project" value="TreeGrafter"/>
</dbReference>
<keyword evidence="2 3" id="KW-0663">Pyridoxal phosphate</keyword>
<dbReference type="Pfam" id="PF01041">
    <property type="entry name" value="DegT_DnrJ_EryC1"/>
    <property type="match status" value="1"/>
</dbReference>
<dbReference type="Gene3D" id="3.40.640.10">
    <property type="entry name" value="Type I PLP-dependent aspartate aminotransferase-like (Major domain)"/>
    <property type="match status" value="1"/>
</dbReference>
<protein>
    <submittedName>
        <fullName evidence="5">dTDP-4-amino-4,6-dideoxygalactose transaminase</fullName>
    </submittedName>
</protein>
<feature type="modified residue" description="N6-(pyridoxal phosphate)lysine" evidence="2">
    <location>
        <position position="197"/>
    </location>
</feature>
<dbReference type="GO" id="GO:0000271">
    <property type="term" value="P:polysaccharide biosynthetic process"/>
    <property type="evidence" value="ECO:0007669"/>
    <property type="project" value="TreeGrafter"/>
</dbReference>
<name>A0A841GLS3_9BACT</name>
<evidence type="ECO:0000313" key="6">
    <source>
        <dbReference type="Proteomes" id="UP000555828"/>
    </source>
</evidence>
<dbReference type="RefSeq" id="WP_221236823.1">
    <property type="nucleotide sequence ID" value="NZ_JACHEX010000001.1"/>
</dbReference>
<evidence type="ECO:0000256" key="3">
    <source>
        <dbReference type="RuleBase" id="RU004508"/>
    </source>
</evidence>